<proteinExistence type="predicted"/>
<reference evidence="1 2" key="1">
    <citation type="submission" date="2021-06" db="EMBL/GenBank/DDBJ databases">
        <authorList>
            <person name="Palmer J.M."/>
        </authorList>
    </citation>
    <scope>NUCLEOTIDE SEQUENCE [LARGE SCALE GENOMIC DNA]</scope>
    <source>
        <strain evidence="1 2">AS_MEX2019</strain>
        <tissue evidence="1">Muscle</tissue>
    </source>
</reference>
<protein>
    <submittedName>
        <fullName evidence="1">Uncharacterized protein</fullName>
    </submittedName>
</protein>
<accession>A0ABV0YKL6</accession>
<comment type="caution">
    <text evidence="1">The sequence shown here is derived from an EMBL/GenBank/DDBJ whole genome shotgun (WGS) entry which is preliminary data.</text>
</comment>
<evidence type="ECO:0000313" key="2">
    <source>
        <dbReference type="Proteomes" id="UP001469553"/>
    </source>
</evidence>
<evidence type="ECO:0000313" key="1">
    <source>
        <dbReference type="EMBL" id="MEQ2294389.1"/>
    </source>
</evidence>
<keyword evidence="2" id="KW-1185">Reference proteome</keyword>
<dbReference type="EMBL" id="JAHRIP010037755">
    <property type="protein sequence ID" value="MEQ2294389.1"/>
    <property type="molecule type" value="Genomic_DNA"/>
</dbReference>
<gene>
    <name evidence="1" type="ORF">AMECASPLE_003424</name>
</gene>
<organism evidence="1 2">
    <name type="scientific">Ameca splendens</name>
    <dbReference type="NCBI Taxonomy" id="208324"/>
    <lineage>
        <taxon>Eukaryota</taxon>
        <taxon>Metazoa</taxon>
        <taxon>Chordata</taxon>
        <taxon>Craniata</taxon>
        <taxon>Vertebrata</taxon>
        <taxon>Euteleostomi</taxon>
        <taxon>Actinopterygii</taxon>
        <taxon>Neopterygii</taxon>
        <taxon>Teleostei</taxon>
        <taxon>Neoteleostei</taxon>
        <taxon>Acanthomorphata</taxon>
        <taxon>Ovalentaria</taxon>
        <taxon>Atherinomorphae</taxon>
        <taxon>Cyprinodontiformes</taxon>
        <taxon>Goodeidae</taxon>
        <taxon>Ameca</taxon>
    </lineage>
</organism>
<sequence>MKRERHQAFAEASDSQSALGGVLQWSDDRLACGTCGDVGNNGYNKGTCTRHVLVYLRVKSTRLMSVKEMMQPSCLRKTYNLNRIKLKPVPGICQMLWLLPAAHLQCYH</sequence>
<dbReference type="Proteomes" id="UP001469553">
    <property type="component" value="Unassembled WGS sequence"/>
</dbReference>
<name>A0ABV0YKL6_9TELE</name>